<evidence type="ECO:0000259" key="1">
    <source>
        <dbReference type="Pfam" id="PF14331"/>
    </source>
</evidence>
<dbReference type="Pfam" id="PF14331">
    <property type="entry name" value="IcmF-related_N"/>
    <property type="match status" value="1"/>
</dbReference>
<feature type="domain" description="Type VI secretion system component TssM1 N-terminal" evidence="1">
    <location>
        <begin position="1"/>
        <end position="142"/>
    </location>
</feature>
<protein>
    <recommendedName>
        <fullName evidence="1">Type VI secretion system component TssM1 N-terminal domain-containing protein</fullName>
    </recommendedName>
</protein>
<evidence type="ECO:0000313" key="3">
    <source>
        <dbReference type="EMBL" id="NIY57126.1"/>
    </source>
</evidence>
<reference evidence="2" key="2">
    <citation type="submission" date="2017-08" db="EMBL/GenBank/DDBJ databases">
        <title>Complete Genome Sequence of Francisella noatunensis subsp. orientalis strain FNO190.</title>
        <authorList>
            <person name="Pereira F.L."/>
            <person name="Goncalves L.A."/>
            <person name="Guilherme T.C."/>
            <person name="Soares S.C."/>
            <person name="Dorella F.A."/>
            <person name="Carvalho A.F."/>
            <person name="Leibowitz M.P."/>
            <person name="Leal C.A.G."/>
            <person name="Azevedo V.A.C."/>
            <person name="Figueiredo H.C.P."/>
        </authorList>
    </citation>
    <scope>NUCLEOTIDE SEQUENCE</scope>
    <source>
        <strain evidence="2">FNO190</strain>
    </source>
</reference>
<dbReference type="Proteomes" id="UP000774689">
    <property type="component" value="Unassembled WGS sequence"/>
</dbReference>
<reference evidence="3" key="3">
    <citation type="journal article" date="2020" name="Int. J. Syst. Evol. Microbiol.">
        <title>Reclassification of Francisella noatunensis subsp. orientalis Ottem et al. 2009 as Francisella orientalis sp. nov., Francisella noatunensis subsp. chilensis subsp. nov. and emended description of Francisella noatunensis.</title>
        <authorList>
            <person name="Ramirez-Paredes J.G."/>
            <person name="Larsson P."/>
            <person name="Thompson K.D."/>
            <person name="Penman D.J."/>
            <person name="Busse H.J."/>
            <person name="Ohrman C."/>
            <person name="Sjodin A."/>
            <person name="Soto E."/>
            <person name="Richards R.H."/>
            <person name="Adams A."/>
            <person name="Colquhoun D.J."/>
        </authorList>
    </citation>
    <scope>NUCLEOTIDE SEQUENCE</scope>
    <source>
        <strain evidence="3">LADL-07285A</strain>
    </source>
</reference>
<dbReference type="AlphaFoldDB" id="A0AAP7KJ03"/>
<name>A0AAP7KJ03_9GAMM</name>
<dbReference type="InterPro" id="IPR025743">
    <property type="entry name" value="TssM1_N"/>
</dbReference>
<keyword evidence="4" id="KW-1185">Reference proteome</keyword>
<proteinExistence type="predicted"/>
<dbReference type="EMBL" id="QPQM01000020">
    <property type="protein sequence ID" value="NIY57126.1"/>
    <property type="molecule type" value="Genomic_DNA"/>
</dbReference>
<gene>
    <name evidence="3" type="ORF">CHQ83_07910</name>
    <name evidence="2" type="ORF">FNO190_0880</name>
</gene>
<dbReference type="RefSeq" id="WP_014715382.1">
    <property type="nucleotide sequence ID" value="NZ_CP012153.2"/>
</dbReference>
<dbReference type="EMBL" id="CP011923">
    <property type="protein sequence ID" value="AKN88633.1"/>
    <property type="molecule type" value="Genomic_DNA"/>
</dbReference>
<organism evidence="3 5">
    <name type="scientific">Francisella orientalis</name>
    <dbReference type="NCBI Taxonomy" id="299583"/>
    <lineage>
        <taxon>Bacteria</taxon>
        <taxon>Pseudomonadati</taxon>
        <taxon>Pseudomonadota</taxon>
        <taxon>Gammaproteobacteria</taxon>
        <taxon>Thiotrichales</taxon>
        <taxon>Francisellaceae</taxon>
        <taxon>Francisella</taxon>
    </lineage>
</organism>
<sequence>MEVIYGFEDYFSVASDKFKYDPFEITLAESESISFRRIREKFQEFFDSLNENIIVKCDNTQSTEKVINIITFSKQVLFCLDTIESSLDRFFDNKIQEQILVRGFYFVSYKNSDICFDFMRMQSLNKAKKSMDQRVYFLDNLF</sequence>
<evidence type="ECO:0000313" key="4">
    <source>
        <dbReference type="Proteomes" id="UP000035930"/>
    </source>
</evidence>
<evidence type="ECO:0000313" key="2">
    <source>
        <dbReference type="EMBL" id="AKN88633.1"/>
    </source>
</evidence>
<dbReference type="Proteomes" id="UP000035930">
    <property type="component" value="Chromosome"/>
</dbReference>
<reference evidence="4" key="1">
    <citation type="submission" date="2015-02" db="EMBL/GenBank/DDBJ databases">
        <title>Complete genome sequence of Francisella noatunensis subsp. orientalis FNO190 isolated from farm-raised Nile tilapia in Brazil.</title>
        <authorList>
            <person name="Figueiredo H.C.P."/>
            <person name="Leal C.A.G."/>
            <person name="Pereira F.L."/>
            <person name="Soares S.C."/>
            <person name="Goncalves L.A."/>
            <person name="Dorella F.A."/>
            <person name="Carvalho A.F."/>
            <person name="Azevedo V.A.C."/>
        </authorList>
    </citation>
    <scope>NUCLEOTIDE SEQUENCE [LARGE SCALE GENOMIC DNA]</scope>
    <source>
        <strain evidence="4">FNO190</strain>
    </source>
</reference>
<accession>A0AAP7KJ03</accession>
<evidence type="ECO:0000313" key="5">
    <source>
        <dbReference type="Proteomes" id="UP000774689"/>
    </source>
</evidence>